<organism evidence="2 3">
    <name type="scientific">Mesorhabditis spiculigera</name>
    <dbReference type="NCBI Taxonomy" id="96644"/>
    <lineage>
        <taxon>Eukaryota</taxon>
        <taxon>Metazoa</taxon>
        <taxon>Ecdysozoa</taxon>
        <taxon>Nematoda</taxon>
        <taxon>Chromadorea</taxon>
        <taxon>Rhabditida</taxon>
        <taxon>Rhabditina</taxon>
        <taxon>Rhabditomorpha</taxon>
        <taxon>Rhabditoidea</taxon>
        <taxon>Rhabditidae</taxon>
        <taxon>Mesorhabditinae</taxon>
        <taxon>Mesorhabditis</taxon>
    </lineage>
</organism>
<dbReference type="EMBL" id="CATQJA010002662">
    <property type="protein sequence ID" value="CAJ0580616.1"/>
    <property type="molecule type" value="Genomic_DNA"/>
</dbReference>
<proteinExistence type="predicted"/>
<evidence type="ECO:0000313" key="2">
    <source>
        <dbReference type="EMBL" id="CAJ0580616.1"/>
    </source>
</evidence>
<protein>
    <submittedName>
        <fullName evidence="2">Uncharacterized protein</fullName>
    </submittedName>
</protein>
<feature type="non-terminal residue" evidence="2">
    <location>
        <position position="1"/>
    </location>
</feature>
<feature type="region of interest" description="Disordered" evidence="1">
    <location>
        <begin position="28"/>
        <end position="53"/>
    </location>
</feature>
<comment type="caution">
    <text evidence="2">The sequence shown here is derived from an EMBL/GenBank/DDBJ whole genome shotgun (WGS) entry which is preliminary data.</text>
</comment>
<evidence type="ECO:0000256" key="1">
    <source>
        <dbReference type="SAM" id="MobiDB-lite"/>
    </source>
</evidence>
<gene>
    <name evidence="2" type="ORF">MSPICULIGERA_LOCUS18810</name>
</gene>
<keyword evidence="3" id="KW-1185">Reference proteome</keyword>
<dbReference type="Proteomes" id="UP001177023">
    <property type="component" value="Unassembled WGS sequence"/>
</dbReference>
<name>A0AA36D4L4_9BILA</name>
<sequence>MGFDEKRTGGGDRGPGRRVPVLVIHQQTTQGCPHEGARGEADKLSPSPRFETPWATSGTLGRVCQNRATLWPSLYIFRTWAYELGFLKLK</sequence>
<evidence type="ECO:0000313" key="3">
    <source>
        <dbReference type="Proteomes" id="UP001177023"/>
    </source>
</evidence>
<dbReference type="AlphaFoldDB" id="A0AA36D4L4"/>
<dbReference type="PROSITE" id="PS51257">
    <property type="entry name" value="PROKAR_LIPOPROTEIN"/>
    <property type="match status" value="1"/>
</dbReference>
<accession>A0AA36D4L4</accession>
<reference evidence="2" key="1">
    <citation type="submission" date="2023-06" db="EMBL/GenBank/DDBJ databases">
        <authorList>
            <person name="Delattre M."/>
        </authorList>
    </citation>
    <scope>NUCLEOTIDE SEQUENCE</scope>
    <source>
        <strain evidence="2">AF72</strain>
    </source>
</reference>